<comment type="caution">
    <text evidence="2">The sequence shown here is derived from an EMBL/GenBank/DDBJ whole genome shotgun (WGS) entry which is preliminary data.</text>
</comment>
<dbReference type="RefSeq" id="WP_188422584.1">
    <property type="nucleotide sequence ID" value="NZ_BMDP01000004.1"/>
</dbReference>
<reference evidence="2" key="2">
    <citation type="submission" date="2020-09" db="EMBL/GenBank/DDBJ databases">
        <authorList>
            <person name="Sun Q."/>
            <person name="Sedlacek I."/>
        </authorList>
    </citation>
    <scope>NUCLEOTIDE SEQUENCE</scope>
    <source>
        <strain evidence="2">CCM 7664</strain>
    </source>
</reference>
<proteinExistence type="predicted"/>
<evidence type="ECO:0000256" key="1">
    <source>
        <dbReference type="SAM" id="MobiDB-lite"/>
    </source>
</evidence>
<name>A0A8J3AYD2_9BURK</name>
<dbReference type="InterPro" id="IPR019600">
    <property type="entry name" value="Hemin_uptake_protein_HemP"/>
</dbReference>
<dbReference type="Proteomes" id="UP000627205">
    <property type="component" value="Unassembled WGS sequence"/>
</dbReference>
<dbReference type="Gene3D" id="2.10.70.10">
    <property type="entry name" value="Complement Module, domain 1"/>
    <property type="match status" value="1"/>
</dbReference>
<feature type="compositionally biased region" description="Polar residues" evidence="1">
    <location>
        <begin position="1"/>
        <end position="15"/>
    </location>
</feature>
<keyword evidence="3" id="KW-1185">Reference proteome</keyword>
<protein>
    <recommendedName>
        <fullName evidence="4">Hemin uptake protein HemP</fullName>
    </recommendedName>
</protein>
<evidence type="ECO:0000313" key="2">
    <source>
        <dbReference type="EMBL" id="GGI55460.1"/>
    </source>
</evidence>
<dbReference type="AlphaFoldDB" id="A0A8J3AYD2"/>
<dbReference type="EMBL" id="BMDP01000004">
    <property type="protein sequence ID" value="GGI55460.1"/>
    <property type="molecule type" value="Genomic_DNA"/>
</dbReference>
<gene>
    <name evidence="2" type="ORF">GCM10011430_26340</name>
</gene>
<dbReference type="Pfam" id="PF10636">
    <property type="entry name" value="hemP"/>
    <property type="match status" value="1"/>
</dbReference>
<evidence type="ECO:0000313" key="3">
    <source>
        <dbReference type="Proteomes" id="UP000627205"/>
    </source>
</evidence>
<organism evidence="2 3">
    <name type="scientific">Oxalicibacterium solurbis</name>
    <dbReference type="NCBI Taxonomy" id="69280"/>
    <lineage>
        <taxon>Bacteria</taxon>
        <taxon>Pseudomonadati</taxon>
        <taxon>Pseudomonadota</taxon>
        <taxon>Betaproteobacteria</taxon>
        <taxon>Burkholderiales</taxon>
        <taxon>Oxalobacteraceae</taxon>
        <taxon>Oxalicibacterium</taxon>
    </lineage>
</organism>
<feature type="region of interest" description="Disordered" evidence="1">
    <location>
        <begin position="1"/>
        <end position="21"/>
    </location>
</feature>
<sequence length="65" mass="7385">MTISTPRNAQENTPSAARPDVVAGQAVPRINSRDLFRQMREVEIAHEGRIYRLRLTQLNKLILTA</sequence>
<accession>A0A8J3AYD2</accession>
<reference evidence="2" key="1">
    <citation type="journal article" date="2014" name="Int. J. Syst. Evol. Microbiol.">
        <title>Complete genome sequence of Corynebacterium casei LMG S-19264T (=DSM 44701T), isolated from a smear-ripened cheese.</title>
        <authorList>
            <consortium name="US DOE Joint Genome Institute (JGI-PGF)"/>
            <person name="Walter F."/>
            <person name="Albersmeier A."/>
            <person name="Kalinowski J."/>
            <person name="Ruckert C."/>
        </authorList>
    </citation>
    <scope>NUCLEOTIDE SEQUENCE</scope>
    <source>
        <strain evidence="2">CCM 7664</strain>
    </source>
</reference>
<evidence type="ECO:0008006" key="4">
    <source>
        <dbReference type="Google" id="ProtNLM"/>
    </source>
</evidence>